<evidence type="ECO:0000256" key="2">
    <source>
        <dbReference type="ARBA" id="ARBA00022485"/>
    </source>
</evidence>
<dbReference type="OrthoDB" id="9800977at2"/>
<dbReference type="PANTHER" id="PTHR10359:SF18">
    <property type="entry name" value="ENDONUCLEASE III"/>
    <property type="match status" value="1"/>
</dbReference>
<dbReference type="Proteomes" id="UP000192359">
    <property type="component" value="Unassembled WGS sequence"/>
</dbReference>
<dbReference type="FunFam" id="1.10.1670.10:FF:000001">
    <property type="entry name" value="Endonuclease III"/>
    <property type="match status" value="1"/>
</dbReference>
<dbReference type="InterPro" id="IPR004035">
    <property type="entry name" value="Endouclease-III_FeS-bd_BS"/>
</dbReference>
<dbReference type="Pfam" id="PF10576">
    <property type="entry name" value="EndIII_4Fe-2S"/>
    <property type="match status" value="1"/>
</dbReference>
<name>A0A1Y1RNH3_9MICC</name>
<keyword evidence="8 12" id="KW-0238">DNA-binding</keyword>
<evidence type="ECO:0000256" key="4">
    <source>
        <dbReference type="ARBA" id="ARBA00022763"/>
    </source>
</evidence>
<keyword evidence="15" id="KW-1185">Reference proteome</keyword>
<evidence type="ECO:0000256" key="6">
    <source>
        <dbReference type="ARBA" id="ARBA00023004"/>
    </source>
</evidence>
<feature type="binding site" evidence="12">
    <location>
        <position position="253"/>
    </location>
    <ligand>
        <name>[4Fe-4S] cluster</name>
        <dbReference type="ChEBI" id="CHEBI:49883"/>
    </ligand>
</feature>
<dbReference type="GO" id="GO:0046872">
    <property type="term" value="F:metal ion binding"/>
    <property type="evidence" value="ECO:0007669"/>
    <property type="project" value="UniProtKB-KW"/>
</dbReference>
<dbReference type="Gene3D" id="1.10.340.30">
    <property type="entry name" value="Hypothetical protein, domain 2"/>
    <property type="match status" value="1"/>
</dbReference>
<evidence type="ECO:0000256" key="1">
    <source>
        <dbReference type="ARBA" id="ARBA00008343"/>
    </source>
</evidence>
<gene>
    <name evidence="12" type="primary">nth</name>
    <name evidence="14" type="ORF">A7979_03560</name>
</gene>
<keyword evidence="3 12" id="KW-0479">Metal-binding</keyword>
<evidence type="ECO:0000256" key="12">
    <source>
        <dbReference type="HAMAP-Rule" id="MF_00942"/>
    </source>
</evidence>
<sequence>MHHTSQPTTLEAETAEPLSTDELARLEIRTVPASRARASARKRARTVARGESESPLALTRRARKINRILGETYPYAVAELDFENPYELLVATVLSAQTTDVRVNATTPELFARYPDATALATARVEDVEDIVRPLGFYRSKAKAIVNLASQLVADYGGQVPGKLDELVKLPGVGRKTAFVVLGNAFGQPGITVDTHFGRLARRLGWTEQEDPAKVERDVAELFEPKSWTPLSHRLVYHGRRICHAQKPACGACPIADLCPSYGAGETDELAAAKLLKYEMAPGRERLHLRFVQGASRRQLRAEGWSLSA</sequence>
<dbReference type="PROSITE" id="PS00764">
    <property type="entry name" value="ENDONUCLEASE_III_1"/>
    <property type="match status" value="1"/>
</dbReference>
<dbReference type="PANTHER" id="PTHR10359">
    <property type="entry name" value="A/G-SPECIFIC ADENINE GLYCOSYLASE/ENDONUCLEASE III"/>
    <property type="match status" value="1"/>
</dbReference>
<dbReference type="Gene3D" id="1.10.1670.10">
    <property type="entry name" value="Helix-hairpin-Helix base-excision DNA repair enzymes (C-terminal)"/>
    <property type="match status" value="1"/>
</dbReference>
<accession>A0A1Y1RNH3</accession>
<evidence type="ECO:0000313" key="14">
    <source>
        <dbReference type="EMBL" id="ORC16413.1"/>
    </source>
</evidence>
<evidence type="ECO:0000256" key="10">
    <source>
        <dbReference type="ARBA" id="ARBA00023239"/>
    </source>
</evidence>
<dbReference type="EC" id="4.2.99.18" evidence="12"/>
<comment type="catalytic activity">
    <reaction evidence="12">
        <text>2'-deoxyribonucleotide-(2'-deoxyribose 5'-phosphate)-2'-deoxyribonucleotide-DNA = a 3'-end 2'-deoxyribonucleotide-(2,3-dehydro-2,3-deoxyribose 5'-phosphate)-DNA + a 5'-end 5'-phospho-2'-deoxyribonucleoside-DNA + H(+)</text>
        <dbReference type="Rhea" id="RHEA:66592"/>
        <dbReference type="Rhea" id="RHEA-COMP:13180"/>
        <dbReference type="Rhea" id="RHEA-COMP:16897"/>
        <dbReference type="Rhea" id="RHEA-COMP:17067"/>
        <dbReference type="ChEBI" id="CHEBI:15378"/>
        <dbReference type="ChEBI" id="CHEBI:136412"/>
        <dbReference type="ChEBI" id="CHEBI:157695"/>
        <dbReference type="ChEBI" id="CHEBI:167181"/>
        <dbReference type="EC" id="4.2.99.18"/>
    </reaction>
</comment>
<keyword evidence="5 12" id="KW-0378">Hydrolase</keyword>
<dbReference type="SMART" id="SM00478">
    <property type="entry name" value="ENDO3c"/>
    <property type="match status" value="1"/>
</dbReference>
<feature type="binding site" evidence="12">
    <location>
        <position position="243"/>
    </location>
    <ligand>
        <name>[4Fe-4S] cluster</name>
        <dbReference type="ChEBI" id="CHEBI:49883"/>
    </ligand>
</feature>
<reference evidence="14 15" key="1">
    <citation type="submission" date="2016-05" db="EMBL/GenBank/DDBJ databases">
        <title>Draft genome sequence of a porcine commensal Rothia nasimurium.</title>
        <authorList>
            <person name="Gaiser R.A."/>
            <person name="Van Baarlen P."/>
            <person name="Wells J.M."/>
        </authorList>
    </citation>
    <scope>NUCLEOTIDE SEQUENCE [LARGE SCALE GENOMIC DNA]</scope>
    <source>
        <strain evidence="14 15">PT-32</strain>
    </source>
</reference>
<evidence type="ECO:0000256" key="11">
    <source>
        <dbReference type="ARBA" id="ARBA00023295"/>
    </source>
</evidence>
<keyword evidence="9 12" id="KW-0234">DNA repair</keyword>
<organism evidence="14 15">
    <name type="scientific">Rothia nasimurium</name>
    <dbReference type="NCBI Taxonomy" id="85336"/>
    <lineage>
        <taxon>Bacteria</taxon>
        <taxon>Bacillati</taxon>
        <taxon>Actinomycetota</taxon>
        <taxon>Actinomycetes</taxon>
        <taxon>Micrococcales</taxon>
        <taxon>Micrococcaceae</taxon>
        <taxon>Rothia</taxon>
    </lineage>
</organism>
<keyword evidence="7 12" id="KW-0411">Iron-sulfur</keyword>
<keyword evidence="14" id="KW-0540">Nuclease</keyword>
<keyword evidence="2 12" id="KW-0004">4Fe-4S</keyword>
<evidence type="ECO:0000256" key="8">
    <source>
        <dbReference type="ARBA" id="ARBA00023125"/>
    </source>
</evidence>
<dbReference type="InterPro" id="IPR000445">
    <property type="entry name" value="HhH_motif"/>
</dbReference>
<keyword evidence="10 12" id="KW-0456">Lyase</keyword>
<dbReference type="GO" id="GO:0003677">
    <property type="term" value="F:DNA binding"/>
    <property type="evidence" value="ECO:0007669"/>
    <property type="project" value="UniProtKB-UniRule"/>
</dbReference>
<dbReference type="PROSITE" id="PS01155">
    <property type="entry name" value="ENDONUCLEASE_III_2"/>
    <property type="match status" value="1"/>
</dbReference>
<evidence type="ECO:0000313" key="15">
    <source>
        <dbReference type="Proteomes" id="UP000192359"/>
    </source>
</evidence>
<dbReference type="GO" id="GO:0051539">
    <property type="term" value="F:4 iron, 4 sulfur cluster binding"/>
    <property type="evidence" value="ECO:0007669"/>
    <property type="project" value="UniProtKB-UniRule"/>
</dbReference>
<comment type="similarity">
    <text evidence="1 12">Belongs to the Nth/MutY family.</text>
</comment>
<keyword evidence="11 12" id="KW-0326">Glycosidase</keyword>
<dbReference type="EMBL" id="LXWF01000040">
    <property type="protein sequence ID" value="ORC16413.1"/>
    <property type="molecule type" value="Genomic_DNA"/>
</dbReference>
<dbReference type="InterPro" id="IPR004036">
    <property type="entry name" value="Endonuclease-III-like_CS2"/>
</dbReference>
<dbReference type="InterPro" id="IPR023170">
    <property type="entry name" value="HhH_base_excis_C"/>
</dbReference>
<dbReference type="InterPro" id="IPR003651">
    <property type="entry name" value="Endonuclease3_FeS-loop_motif"/>
</dbReference>
<dbReference type="Pfam" id="PF00730">
    <property type="entry name" value="HhH-GPD"/>
    <property type="match status" value="1"/>
</dbReference>
<comment type="function">
    <text evidence="12">DNA repair enzyme that has both DNA N-glycosylase activity and AP-lyase activity. The DNA N-glycosylase activity releases various damaged pyrimidines from DNA by cleaving the N-glycosidic bond, leaving an AP (apurinic/apyrimidinic) site. The AP-lyase activity cleaves the phosphodiester bond 3' to the AP site by a beta-elimination, leaving a 3'-terminal unsaturated sugar and a product with a terminal 5'-phosphate.</text>
</comment>
<dbReference type="GO" id="GO:0006285">
    <property type="term" value="P:base-excision repair, AP site formation"/>
    <property type="evidence" value="ECO:0007669"/>
    <property type="project" value="TreeGrafter"/>
</dbReference>
<keyword evidence="6 12" id="KW-0408">Iron</keyword>
<dbReference type="FunFam" id="1.10.340.30:FF:000001">
    <property type="entry name" value="Endonuclease III"/>
    <property type="match status" value="1"/>
</dbReference>
<evidence type="ECO:0000256" key="3">
    <source>
        <dbReference type="ARBA" id="ARBA00022723"/>
    </source>
</evidence>
<dbReference type="RefSeq" id="WP_083091986.1">
    <property type="nucleotide sequence ID" value="NZ_LXWF01000040.1"/>
</dbReference>
<evidence type="ECO:0000256" key="7">
    <source>
        <dbReference type="ARBA" id="ARBA00023014"/>
    </source>
</evidence>
<dbReference type="Pfam" id="PF00633">
    <property type="entry name" value="HHH"/>
    <property type="match status" value="1"/>
</dbReference>
<dbReference type="GO" id="GO:0019104">
    <property type="term" value="F:DNA N-glycosylase activity"/>
    <property type="evidence" value="ECO:0007669"/>
    <property type="project" value="UniProtKB-UniRule"/>
</dbReference>
<dbReference type="NCBIfam" id="TIGR01083">
    <property type="entry name" value="nth"/>
    <property type="match status" value="1"/>
</dbReference>
<dbReference type="AlphaFoldDB" id="A0A1Y1RNH3"/>
<dbReference type="InterPro" id="IPR003265">
    <property type="entry name" value="HhH-GPD_domain"/>
</dbReference>
<dbReference type="SUPFAM" id="SSF48150">
    <property type="entry name" value="DNA-glycosylase"/>
    <property type="match status" value="1"/>
</dbReference>
<keyword evidence="4 12" id="KW-0227">DNA damage</keyword>
<dbReference type="SMART" id="SM00525">
    <property type="entry name" value="FES"/>
    <property type="match status" value="1"/>
</dbReference>
<comment type="caution">
    <text evidence="14">The sequence shown here is derived from an EMBL/GenBank/DDBJ whole genome shotgun (WGS) entry which is preliminary data.</text>
</comment>
<dbReference type="InterPro" id="IPR005759">
    <property type="entry name" value="Nth"/>
</dbReference>
<dbReference type="CDD" id="cd00056">
    <property type="entry name" value="ENDO3c"/>
    <property type="match status" value="1"/>
</dbReference>
<feature type="domain" description="HhH-GPD" evidence="13">
    <location>
        <begin position="94"/>
        <end position="241"/>
    </location>
</feature>
<proteinExistence type="inferred from homology"/>
<keyword evidence="14" id="KW-0255">Endonuclease</keyword>
<evidence type="ECO:0000256" key="9">
    <source>
        <dbReference type="ARBA" id="ARBA00023204"/>
    </source>
</evidence>
<evidence type="ECO:0000256" key="5">
    <source>
        <dbReference type="ARBA" id="ARBA00022801"/>
    </source>
</evidence>
<feature type="binding site" evidence="12">
    <location>
        <position position="250"/>
    </location>
    <ligand>
        <name>[4Fe-4S] cluster</name>
        <dbReference type="ChEBI" id="CHEBI:49883"/>
    </ligand>
</feature>
<dbReference type="HAMAP" id="MF_00942">
    <property type="entry name" value="Nth"/>
    <property type="match status" value="1"/>
</dbReference>
<dbReference type="InterPro" id="IPR011257">
    <property type="entry name" value="DNA_glycosylase"/>
</dbReference>
<protein>
    <recommendedName>
        <fullName evidence="12">Endonuclease III</fullName>
        <ecNumber evidence="12">4.2.99.18</ecNumber>
    </recommendedName>
    <alternativeName>
        <fullName evidence="12">DNA-(apurinic or apyrimidinic site) lyase</fullName>
    </alternativeName>
</protein>
<dbReference type="GO" id="GO:0140078">
    <property type="term" value="F:class I DNA-(apurinic or apyrimidinic site) endonuclease activity"/>
    <property type="evidence" value="ECO:0007669"/>
    <property type="project" value="UniProtKB-EC"/>
</dbReference>
<feature type="binding site" evidence="12">
    <location>
        <position position="259"/>
    </location>
    <ligand>
        <name>[4Fe-4S] cluster</name>
        <dbReference type="ChEBI" id="CHEBI:49883"/>
    </ligand>
</feature>
<comment type="cofactor">
    <cofactor evidence="12">
        <name>[4Fe-4S] cluster</name>
        <dbReference type="ChEBI" id="CHEBI:49883"/>
    </cofactor>
    <text evidence="12">Binds 1 [4Fe-4S] cluster.</text>
</comment>
<evidence type="ECO:0000259" key="13">
    <source>
        <dbReference type="SMART" id="SM00478"/>
    </source>
</evidence>